<dbReference type="SUPFAM" id="SSF46955">
    <property type="entry name" value="Putative DNA-binding domain"/>
    <property type="match status" value="1"/>
</dbReference>
<accession>A0A5A7MR99</accession>
<keyword evidence="1" id="KW-0805">Transcription regulation</keyword>
<dbReference type="GO" id="GO:0003677">
    <property type="term" value="F:DNA binding"/>
    <property type="evidence" value="ECO:0007669"/>
    <property type="project" value="UniProtKB-KW"/>
</dbReference>
<dbReference type="Proteomes" id="UP000325187">
    <property type="component" value="Unassembled WGS sequence"/>
</dbReference>
<dbReference type="PRINTS" id="PR00040">
    <property type="entry name" value="HTHMERR"/>
</dbReference>
<dbReference type="InterPro" id="IPR000551">
    <property type="entry name" value="MerR-type_HTH_dom"/>
</dbReference>
<gene>
    <name evidence="6" type="primary">cueR</name>
    <name evidence="5" type="ORF">JCM17844_21080</name>
    <name evidence="6" type="ORF">JCM17845_09630</name>
</gene>
<evidence type="ECO:0000256" key="1">
    <source>
        <dbReference type="ARBA" id="ARBA00023015"/>
    </source>
</evidence>
<dbReference type="InterPro" id="IPR015358">
    <property type="entry name" value="Tscrpt_reg_MerR_DNA-bd"/>
</dbReference>
<sequence>MAAQRATIGALAKATGIKIETIRYYERIKLIPSPPRSEGGQRIYEEDDRKRLAFIKRCRELGFSLDDVRTLLDLRQNDNRTCREVKEKTTTHLRTVRTKIADLKRMERALNTLAQSCEGGDDTHCPILEQLFA</sequence>
<evidence type="ECO:0000256" key="2">
    <source>
        <dbReference type="ARBA" id="ARBA00023125"/>
    </source>
</evidence>
<name>A0A5A7MZ23_9PROT</name>
<dbReference type="PROSITE" id="PS50937">
    <property type="entry name" value="HTH_MERR_2"/>
    <property type="match status" value="1"/>
</dbReference>
<dbReference type="RefSeq" id="WP_150000764.1">
    <property type="nucleotide sequence ID" value="NZ_BKCL01000006.1"/>
</dbReference>
<evidence type="ECO:0000259" key="4">
    <source>
        <dbReference type="PROSITE" id="PS50937"/>
    </source>
</evidence>
<proteinExistence type="predicted"/>
<evidence type="ECO:0000256" key="3">
    <source>
        <dbReference type="ARBA" id="ARBA00023163"/>
    </source>
</evidence>
<dbReference type="InterPro" id="IPR047057">
    <property type="entry name" value="MerR_fam"/>
</dbReference>
<dbReference type="Pfam" id="PF00376">
    <property type="entry name" value="MerR"/>
    <property type="match status" value="1"/>
</dbReference>
<dbReference type="EMBL" id="BKCM01000004">
    <property type="protein sequence ID" value="GER00340.1"/>
    <property type="molecule type" value="Genomic_DNA"/>
</dbReference>
<dbReference type="EMBL" id="BKCL01000006">
    <property type="protein sequence ID" value="GEQ98471.1"/>
    <property type="molecule type" value="Genomic_DNA"/>
</dbReference>
<evidence type="ECO:0000313" key="6">
    <source>
        <dbReference type="EMBL" id="GER00340.1"/>
    </source>
</evidence>
<dbReference type="Gene3D" id="1.10.1660.10">
    <property type="match status" value="1"/>
</dbReference>
<organism evidence="6 8">
    <name type="scientific">Iodidimonas gelatinilytica</name>
    <dbReference type="NCBI Taxonomy" id="1236966"/>
    <lineage>
        <taxon>Bacteria</taxon>
        <taxon>Pseudomonadati</taxon>
        <taxon>Pseudomonadota</taxon>
        <taxon>Alphaproteobacteria</taxon>
        <taxon>Iodidimonadales</taxon>
        <taxon>Iodidimonadaceae</taxon>
        <taxon>Iodidimonas</taxon>
    </lineage>
</organism>
<keyword evidence="3" id="KW-0804">Transcription</keyword>
<dbReference type="PANTHER" id="PTHR30204:SF94">
    <property type="entry name" value="HEAVY METAL-DEPENDENT TRANSCRIPTIONAL REGULATOR HI_0293-RELATED"/>
    <property type="match status" value="1"/>
</dbReference>
<feature type="domain" description="HTH merR-type" evidence="4">
    <location>
        <begin position="7"/>
        <end position="74"/>
    </location>
</feature>
<dbReference type="GO" id="GO:0003700">
    <property type="term" value="F:DNA-binding transcription factor activity"/>
    <property type="evidence" value="ECO:0007669"/>
    <property type="project" value="InterPro"/>
</dbReference>
<dbReference type="CDD" id="cd04785">
    <property type="entry name" value="HTH_CadR-PbrR-like"/>
    <property type="match status" value="1"/>
</dbReference>
<accession>A0A5A7MZ23</accession>
<dbReference type="Pfam" id="PF09278">
    <property type="entry name" value="MerR-DNA-bind"/>
    <property type="match status" value="1"/>
</dbReference>
<dbReference type="InterPro" id="IPR009061">
    <property type="entry name" value="DNA-bd_dom_put_sf"/>
</dbReference>
<comment type="caution">
    <text evidence="6">The sequence shown here is derived from an EMBL/GenBank/DDBJ whole genome shotgun (WGS) entry which is preliminary data.</text>
</comment>
<dbReference type="AlphaFoldDB" id="A0A5A7MZ23"/>
<reference evidence="7 8" key="1">
    <citation type="submission" date="2019-09" db="EMBL/GenBank/DDBJ databases">
        <title>NBRP : Genome information of microbial organism related human and environment.</title>
        <authorList>
            <person name="Hattori M."/>
            <person name="Oshima K."/>
            <person name="Inaba H."/>
            <person name="Suda W."/>
            <person name="Sakamoto M."/>
            <person name="Iino T."/>
            <person name="Kitahara M."/>
            <person name="Oshida Y."/>
            <person name="Iida T."/>
            <person name="Kudo T."/>
            <person name="Itoh T."/>
            <person name="Ohkuma M."/>
        </authorList>
    </citation>
    <scope>NUCLEOTIDE SEQUENCE [LARGE SCALE GENOMIC DNA]</scope>
    <source>
        <strain evidence="5 7">Hi-2</strain>
        <strain evidence="6 8">Mie-1</strain>
    </source>
</reference>
<dbReference type="PANTHER" id="PTHR30204">
    <property type="entry name" value="REDOX-CYCLING DRUG-SENSING TRANSCRIPTIONAL ACTIVATOR SOXR"/>
    <property type="match status" value="1"/>
</dbReference>
<evidence type="ECO:0000313" key="8">
    <source>
        <dbReference type="Proteomes" id="UP000325187"/>
    </source>
</evidence>
<evidence type="ECO:0000313" key="5">
    <source>
        <dbReference type="EMBL" id="GEQ98471.1"/>
    </source>
</evidence>
<keyword evidence="8" id="KW-1185">Reference proteome</keyword>
<dbReference type="SMART" id="SM00422">
    <property type="entry name" value="HTH_MERR"/>
    <property type="match status" value="1"/>
</dbReference>
<evidence type="ECO:0000313" key="7">
    <source>
        <dbReference type="Proteomes" id="UP000322084"/>
    </source>
</evidence>
<protein>
    <submittedName>
        <fullName evidence="6">MerR family transcriptional regulator</fullName>
    </submittedName>
</protein>
<keyword evidence="2" id="KW-0238">DNA-binding</keyword>
<dbReference type="Proteomes" id="UP000322084">
    <property type="component" value="Unassembled WGS sequence"/>
</dbReference>